<comment type="caution">
    <text evidence="4">The sequence shown here is derived from an EMBL/GenBank/DDBJ whole genome shotgun (WGS) entry which is preliminary data.</text>
</comment>
<gene>
    <name evidence="4" type="ORF">A9Q84_08950</name>
</gene>
<dbReference type="InterPro" id="IPR012338">
    <property type="entry name" value="Beta-lactam/transpept-like"/>
</dbReference>
<name>A0A1Y5F6F3_9BACT</name>
<dbReference type="GO" id="GO:0004185">
    <property type="term" value="F:serine-type carboxypeptidase activity"/>
    <property type="evidence" value="ECO:0007669"/>
    <property type="project" value="InterPro"/>
</dbReference>
<comment type="similarity">
    <text evidence="1">Belongs to the peptidase S13 family.</text>
</comment>
<dbReference type="Pfam" id="PF02113">
    <property type="entry name" value="Peptidase_S13"/>
    <property type="match status" value="2"/>
</dbReference>
<evidence type="ECO:0000256" key="2">
    <source>
        <dbReference type="ARBA" id="ARBA00022801"/>
    </source>
</evidence>
<evidence type="ECO:0000313" key="5">
    <source>
        <dbReference type="Proteomes" id="UP000196531"/>
    </source>
</evidence>
<dbReference type="PRINTS" id="PR00922">
    <property type="entry name" value="DADACBPTASE3"/>
</dbReference>
<dbReference type="EMBL" id="MAAO01000006">
    <property type="protein sequence ID" value="OUR96467.1"/>
    <property type="molecule type" value="Genomic_DNA"/>
</dbReference>
<dbReference type="GO" id="GO:0006508">
    <property type="term" value="P:proteolysis"/>
    <property type="evidence" value="ECO:0007669"/>
    <property type="project" value="InterPro"/>
</dbReference>
<dbReference type="PANTHER" id="PTHR30023">
    <property type="entry name" value="D-ALANYL-D-ALANINE CARBOXYPEPTIDASE"/>
    <property type="match status" value="1"/>
</dbReference>
<dbReference type="SUPFAM" id="SSF56601">
    <property type="entry name" value="beta-lactamase/transpeptidase-like"/>
    <property type="match status" value="1"/>
</dbReference>
<evidence type="ECO:0008006" key="6">
    <source>
        <dbReference type="Google" id="ProtNLM"/>
    </source>
</evidence>
<proteinExistence type="inferred from homology"/>
<dbReference type="PANTHER" id="PTHR30023:SF0">
    <property type="entry name" value="PENICILLIN-SENSITIVE CARBOXYPEPTIDASE A"/>
    <property type="match status" value="1"/>
</dbReference>
<feature type="signal peptide" evidence="3">
    <location>
        <begin position="1"/>
        <end position="19"/>
    </location>
</feature>
<organism evidence="4 5">
    <name type="scientific">Halobacteriovorax marinus</name>
    <dbReference type="NCBI Taxonomy" id="97084"/>
    <lineage>
        <taxon>Bacteria</taxon>
        <taxon>Pseudomonadati</taxon>
        <taxon>Bdellovibrionota</taxon>
        <taxon>Bacteriovoracia</taxon>
        <taxon>Bacteriovoracales</taxon>
        <taxon>Halobacteriovoraceae</taxon>
        <taxon>Halobacteriovorax</taxon>
    </lineage>
</organism>
<dbReference type="Proteomes" id="UP000196531">
    <property type="component" value="Unassembled WGS sequence"/>
</dbReference>
<accession>A0A1Y5F6F3</accession>
<keyword evidence="2" id="KW-0378">Hydrolase</keyword>
<evidence type="ECO:0000256" key="3">
    <source>
        <dbReference type="SAM" id="SignalP"/>
    </source>
</evidence>
<dbReference type="Gene3D" id="3.50.80.20">
    <property type="entry name" value="D-Ala-D-Ala carboxypeptidase C, peptidase S13"/>
    <property type="match status" value="1"/>
</dbReference>
<evidence type="ECO:0000256" key="1">
    <source>
        <dbReference type="ARBA" id="ARBA00006096"/>
    </source>
</evidence>
<keyword evidence="3" id="KW-0732">Signal</keyword>
<sequence>MIQFLKVSLTLLFTLNSFANNKLPFKTSKEEFVAWSFKKLDEEKTFAKNQFTLHIPASVLKIFSMTYALEKLGPDFIFKTKVYYSGVIKNNILEGNLYIVGGSDPYLNHSQIFNMALAVKTLGIKKINGSLIYDVSSYPEHQKISELGLGDQTYNPSFGPLNSEFNRHSLWKKRKDFVSIIEDLPISIEQAHNDFFPTQKFKWRKIKNKESWWINKSATFSKRQDIPIRNAGLWTTKLFRYHLKSLNINIEKIQKSTTPKNVHIIFENRSLPLWKLISMTMEYSNNLLAEAITIKACEADGVRPLNQKQCAKKVASFIKKQSKATSKIQIINASGLSSKNFITTDLMASYLKNSFYKTWKGHSLQSFLSISGQSGWIRNRLNDPGYNMHVMAKTGSLDFINNIAGYIRTKKNEWYSFSVNHSNTEKRKALDESSKGNFKELINEARGWRKKSLKKVDRLLRTFIDTN</sequence>
<dbReference type="AlphaFoldDB" id="A0A1Y5F6F3"/>
<feature type="chain" id="PRO_5012509032" description="D-alanyl-D-alanine carboxypeptidase/D-alanyl-D-alanine-endopeptidase" evidence="3">
    <location>
        <begin position="20"/>
        <end position="467"/>
    </location>
</feature>
<reference evidence="5" key="1">
    <citation type="journal article" date="2017" name="Proc. Natl. Acad. Sci. U.S.A.">
        <title>Simulation of Deepwater Horizon oil plume reveals substrate specialization within a complex community of hydrocarbon-degraders.</title>
        <authorList>
            <person name="Hu P."/>
            <person name="Dubinsky E.A."/>
            <person name="Probst A.J."/>
            <person name="Wang J."/>
            <person name="Sieber C.M.K."/>
            <person name="Tom L.M."/>
            <person name="Gardinali P."/>
            <person name="Banfield J.F."/>
            <person name="Atlas R.M."/>
            <person name="Andersen G.L."/>
        </authorList>
    </citation>
    <scope>NUCLEOTIDE SEQUENCE [LARGE SCALE GENOMIC DNA]</scope>
</reference>
<evidence type="ECO:0000313" key="4">
    <source>
        <dbReference type="EMBL" id="OUR96467.1"/>
    </source>
</evidence>
<dbReference type="InterPro" id="IPR000667">
    <property type="entry name" value="Peptidase_S13"/>
</dbReference>
<dbReference type="Gene3D" id="3.40.710.10">
    <property type="entry name" value="DD-peptidase/beta-lactamase superfamily"/>
    <property type="match status" value="1"/>
</dbReference>
<protein>
    <recommendedName>
        <fullName evidence="6">D-alanyl-D-alanine carboxypeptidase/D-alanyl-D-alanine-endopeptidase</fullName>
    </recommendedName>
</protein>
<dbReference type="GO" id="GO:0000270">
    <property type="term" value="P:peptidoglycan metabolic process"/>
    <property type="evidence" value="ECO:0007669"/>
    <property type="project" value="TreeGrafter"/>
</dbReference>